<sequence length="283" mass="31893">MIKTIRLKVPQWQGGNNPTYSLGSDLLSFLVPKNLEHKEINVPILEYEVPLVRENGVTAQSIVAENVDQTMAIIQEEKPDKIITLGGDCLVSQAPFDYLHGKYGERLGIIWLDAHPDISTPDIFYNEHAMVLGNLLKDGDPVLAEKVQHPFAAKDILYVGLQTPTSDEKAILEGLGIDYQVQDQARIAPNEIQAWLRKQQFTKVVIHFDLDVLDPNEFRMLYFSEPGVTEYSAAAGKMSLLEVKETMEAIAEQSEIVGLTIAELLPWDVQNLKNLLYDFEIFR</sequence>
<accession>A0A437UJY5</accession>
<evidence type="ECO:0000256" key="2">
    <source>
        <dbReference type="ARBA" id="ARBA00022801"/>
    </source>
</evidence>
<evidence type="ECO:0000256" key="3">
    <source>
        <dbReference type="ARBA" id="ARBA00023211"/>
    </source>
</evidence>
<dbReference type="SUPFAM" id="SSF52768">
    <property type="entry name" value="Arginase/deacetylase"/>
    <property type="match status" value="1"/>
</dbReference>
<dbReference type="InterPro" id="IPR006035">
    <property type="entry name" value="Ureohydrolase"/>
</dbReference>
<evidence type="ECO:0000313" key="6">
    <source>
        <dbReference type="Proteomes" id="UP000288388"/>
    </source>
</evidence>
<keyword evidence="2" id="KW-0378">Hydrolase</keyword>
<reference evidence="5 6" key="1">
    <citation type="submission" date="2018-12" db="EMBL/GenBank/DDBJ databases">
        <title>A novel vanA-carrying plasmid in a clinical isolate of Enterococcus avium.</title>
        <authorList>
            <person name="Bernasconi O.J."/>
            <person name="Luzzaro F."/>
            <person name="Endimiani A."/>
        </authorList>
    </citation>
    <scope>NUCLEOTIDE SEQUENCE [LARGE SCALE GENOMIC DNA]</scope>
    <source>
        <strain evidence="5 6">LC0559/18</strain>
    </source>
</reference>
<dbReference type="GO" id="GO:0005829">
    <property type="term" value="C:cytosol"/>
    <property type="evidence" value="ECO:0007669"/>
    <property type="project" value="TreeGrafter"/>
</dbReference>
<dbReference type="InterPro" id="IPR023696">
    <property type="entry name" value="Ureohydrolase_dom_sf"/>
</dbReference>
<dbReference type="PANTHER" id="PTHR43782:SF3">
    <property type="entry name" value="ARGINASE"/>
    <property type="match status" value="1"/>
</dbReference>
<evidence type="ECO:0000256" key="4">
    <source>
        <dbReference type="PROSITE-ProRule" id="PRU00742"/>
    </source>
</evidence>
<dbReference type="EMBL" id="RYZS01000001">
    <property type="protein sequence ID" value="RVU93960.1"/>
    <property type="molecule type" value="Genomic_DNA"/>
</dbReference>
<gene>
    <name evidence="5" type="ORF">EK398_03270</name>
</gene>
<keyword evidence="3" id="KW-0464">Manganese</keyword>
<dbReference type="GO" id="GO:0004053">
    <property type="term" value="F:arginase activity"/>
    <property type="evidence" value="ECO:0007669"/>
    <property type="project" value="TreeGrafter"/>
</dbReference>
<dbReference type="AlphaFoldDB" id="A0A437UJY5"/>
<dbReference type="PANTHER" id="PTHR43782">
    <property type="entry name" value="ARGINASE"/>
    <property type="match status" value="1"/>
</dbReference>
<organism evidence="5 6">
    <name type="scientific">Enterococcus avium</name>
    <name type="common">Streptococcus avium</name>
    <dbReference type="NCBI Taxonomy" id="33945"/>
    <lineage>
        <taxon>Bacteria</taxon>
        <taxon>Bacillati</taxon>
        <taxon>Bacillota</taxon>
        <taxon>Bacilli</taxon>
        <taxon>Lactobacillales</taxon>
        <taxon>Enterococcaceae</taxon>
        <taxon>Enterococcus</taxon>
    </lineage>
</organism>
<keyword evidence="1" id="KW-0479">Metal-binding</keyword>
<dbReference type="Proteomes" id="UP000288388">
    <property type="component" value="Unassembled WGS sequence"/>
</dbReference>
<dbReference type="RefSeq" id="WP_127978256.1">
    <property type="nucleotide sequence ID" value="NZ_JAYEYR010000101.1"/>
</dbReference>
<dbReference type="Gene3D" id="3.40.800.10">
    <property type="entry name" value="Ureohydrolase domain"/>
    <property type="match status" value="1"/>
</dbReference>
<dbReference type="CDD" id="cd09999">
    <property type="entry name" value="Arginase-like_1"/>
    <property type="match status" value="1"/>
</dbReference>
<dbReference type="Pfam" id="PF00491">
    <property type="entry name" value="Arginase"/>
    <property type="match status" value="1"/>
</dbReference>
<protein>
    <submittedName>
        <fullName evidence="5">Arginase family protein</fullName>
    </submittedName>
</protein>
<evidence type="ECO:0000313" key="5">
    <source>
        <dbReference type="EMBL" id="RVU93960.1"/>
    </source>
</evidence>
<name>A0A437UJY5_ENTAV</name>
<proteinExistence type="inferred from homology"/>
<dbReference type="GO" id="GO:0030145">
    <property type="term" value="F:manganese ion binding"/>
    <property type="evidence" value="ECO:0007669"/>
    <property type="project" value="TreeGrafter"/>
</dbReference>
<evidence type="ECO:0000256" key="1">
    <source>
        <dbReference type="ARBA" id="ARBA00022723"/>
    </source>
</evidence>
<dbReference type="PROSITE" id="PS51409">
    <property type="entry name" value="ARGINASE_2"/>
    <property type="match status" value="1"/>
</dbReference>
<comment type="caution">
    <text evidence="5">The sequence shown here is derived from an EMBL/GenBank/DDBJ whole genome shotgun (WGS) entry which is preliminary data.</text>
</comment>
<comment type="similarity">
    <text evidence="4">Belongs to the arginase family.</text>
</comment>